<keyword evidence="4" id="KW-0804">Transcription</keyword>
<evidence type="ECO:0000256" key="6">
    <source>
        <dbReference type="SAM" id="MobiDB-lite"/>
    </source>
</evidence>
<proteinExistence type="predicted"/>
<dbReference type="SUPFAM" id="SSF101936">
    <property type="entry name" value="DNA-binding pseudobarrel domain"/>
    <property type="match status" value="1"/>
</dbReference>
<dbReference type="GO" id="GO:0003677">
    <property type="term" value="F:DNA binding"/>
    <property type="evidence" value="ECO:0007669"/>
    <property type="project" value="UniProtKB-KW"/>
</dbReference>
<dbReference type="Pfam" id="PF03754">
    <property type="entry name" value="At2g31720-like"/>
    <property type="match status" value="1"/>
</dbReference>
<dbReference type="EMBL" id="JBEAFC010000005">
    <property type="protein sequence ID" value="KAL1556265.1"/>
    <property type="molecule type" value="Genomic_DNA"/>
</dbReference>
<evidence type="ECO:0000313" key="7">
    <source>
        <dbReference type="EMBL" id="KAL1556265.1"/>
    </source>
</evidence>
<name>A0ABD1HJW2_SALDI</name>
<dbReference type="InterPro" id="IPR005508">
    <property type="entry name" value="At2g31720-like"/>
</dbReference>
<dbReference type="Proteomes" id="UP001567538">
    <property type="component" value="Unassembled WGS sequence"/>
</dbReference>
<keyword evidence="3" id="KW-0238">DNA-binding</keyword>
<dbReference type="PANTHER" id="PTHR31541">
    <property type="entry name" value="B3 DOMAIN PLANT PROTEIN-RELATED"/>
    <property type="match status" value="1"/>
</dbReference>
<keyword evidence="8" id="KW-1185">Reference proteome</keyword>
<evidence type="ECO:0000256" key="1">
    <source>
        <dbReference type="ARBA" id="ARBA00004123"/>
    </source>
</evidence>
<accession>A0ABD1HJW2</accession>
<evidence type="ECO:0000256" key="5">
    <source>
        <dbReference type="ARBA" id="ARBA00023242"/>
    </source>
</evidence>
<dbReference type="AlphaFoldDB" id="A0ABD1HJW2"/>
<dbReference type="Gene3D" id="2.40.330.10">
    <property type="entry name" value="DNA-binding pseudobarrel domain"/>
    <property type="match status" value="1"/>
</dbReference>
<evidence type="ECO:0000256" key="2">
    <source>
        <dbReference type="ARBA" id="ARBA00023015"/>
    </source>
</evidence>
<comment type="subcellular location">
    <subcellularLocation>
        <location evidence="1">Nucleus</location>
    </subcellularLocation>
</comment>
<feature type="region of interest" description="Disordered" evidence="6">
    <location>
        <begin position="36"/>
        <end position="73"/>
    </location>
</feature>
<evidence type="ECO:0000256" key="3">
    <source>
        <dbReference type="ARBA" id="ARBA00023125"/>
    </source>
</evidence>
<keyword evidence="5" id="KW-0539">Nucleus</keyword>
<dbReference type="InterPro" id="IPR015300">
    <property type="entry name" value="DNA-bd_pseudobarrel_sf"/>
</dbReference>
<keyword evidence="2" id="KW-0805">Transcription regulation</keyword>
<sequence>MGLRDIAIDDVKDLLHMKVDLFGALRAVAGRAKEIHEKEGVETKPAPPAPKRRGDEAGPAPKPMRQRRLPVPHLAEKPPLPAELHTAIEEIALAKNAVPTAAKLVIQKELYDTDLSSGHNRLLIPFNKIENDFLTEEEKQHLLGEDENGKKRFLEVRIVQPSMVSEETVKLCRWDMPKKNGKTSSNYVIRGNWTTIVKNNNLRLGETVQLWCFRVDRELCFMLVRVPRNRAS</sequence>
<organism evidence="7 8">
    <name type="scientific">Salvia divinorum</name>
    <name type="common">Maria pastora</name>
    <name type="synonym">Diviner's sage</name>
    <dbReference type="NCBI Taxonomy" id="28513"/>
    <lineage>
        <taxon>Eukaryota</taxon>
        <taxon>Viridiplantae</taxon>
        <taxon>Streptophyta</taxon>
        <taxon>Embryophyta</taxon>
        <taxon>Tracheophyta</taxon>
        <taxon>Spermatophyta</taxon>
        <taxon>Magnoliopsida</taxon>
        <taxon>eudicotyledons</taxon>
        <taxon>Gunneridae</taxon>
        <taxon>Pentapetalae</taxon>
        <taxon>asterids</taxon>
        <taxon>lamiids</taxon>
        <taxon>Lamiales</taxon>
        <taxon>Lamiaceae</taxon>
        <taxon>Nepetoideae</taxon>
        <taxon>Mentheae</taxon>
        <taxon>Salviinae</taxon>
        <taxon>Salvia</taxon>
        <taxon>Salvia subgen. Calosphace</taxon>
    </lineage>
</organism>
<dbReference type="PANTHER" id="PTHR31541:SF25">
    <property type="entry name" value="GAMMA-GLIADIN B"/>
    <property type="match status" value="1"/>
</dbReference>
<evidence type="ECO:0000313" key="8">
    <source>
        <dbReference type="Proteomes" id="UP001567538"/>
    </source>
</evidence>
<gene>
    <name evidence="7" type="ORF">AAHA92_11915</name>
</gene>
<evidence type="ECO:0000256" key="4">
    <source>
        <dbReference type="ARBA" id="ARBA00023163"/>
    </source>
</evidence>
<protein>
    <submittedName>
        <fullName evidence="7">B3 domain-containing protein-like protein</fullName>
    </submittedName>
</protein>
<reference evidence="7 8" key="1">
    <citation type="submission" date="2024-06" db="EMBL/GenBank/DDBJ databases">
        <title>A chromosome level genome sequence of Diviner's sage (Salvia divinorum).</title>
        <authorList>
            <person name="Ford S.A."/>
            <person name="Ro D.-K."/>
            <person name="Ness R.W."/>
            <person name="Phillips M.A."/>
        </authorList>
    </citation>
    <scope>NUCLEOTIDE SEQUENCE [LARGE SCALE GENOMIC DNA]</scope>
    <source>
        <strain evidence="7">SAF-2024a</strain>
        <tissue evidence="7">Leaf</tissue>
    </source>
</reference>
<dbReference type="GO" id="GO:0005634">
    <property type="term" value="C:nucleus"/>
    <property type="evidence" value="ECO:0007669"/>
    <property type="project" value="UniProtKB-SubCell"/>
</dbReference>
<comment type="caution">
    <text evidence="7">The sequence shown here is derived from an EMBL/GenBank/DDBJ whole genome shotgun (WGS) entry which is preliminary data.</text>
</comment>